<gene>
    <name evidence="1" type="ORF">S01H4_28432</name>
</gene>
<name>X1BMJ6_9ZZZZ</name>
<organism evidence="1">
    <name type="scientific">marine sediment metagenome</name>
    <dbReference type="NCBI Taxonomy" id="412755"/>
    <lineage>
        <taxon>unclassified sequences</taxon>
        <taxon>metagenomes</taxon>
        <taxon>ecological metagenomes</taxon>
    </lineage>
</organism>
<protein>
    <submittedName>
        <fullName evidence="1">Uncharacterized protein</fullName>
    </submittedName>
</protein>
<comment type="caution">
    <text evidence="1">The sequence shown here is derived from an EMBL/GenBank/DDBJ whole genome shotgun (WGS) entry which is preliminary data.</text>
</comment>
<feature type="non-terminal residue" evidence="1">
    <location>
        <position position="183"/>
    </location>
</feature>
<evidence type="ECO:0000313" key="1">
    <source>
        <dbReference type="EMBL" id="GAG85298.1"/>
    </source>
</evidence>
<dbReference type="AlphaFoldDB" id="X1BMJ6"/>
<dbReference type="EMBL" id="BART01014137">
    <property type="protein sequence ID" value="GAG85298.1"/>
    <property type="molecule type" value="Genomic_DNA"/>
</dbReference>
<feature type="non-terminal residue" evidence="1">
    <location>
        <position position="1"/>
    </location>
</feature>
<sequence length="183" mass="19978">CSWWKLFSSFFIQFWNSRNLASLSLCGGAGGSVPYLNFTFKDEGDGSVINASNDLTDFDYWLSGGTVTQSYIVTNSTENPSYAFCFVPADRDVIVDLTFKYSSTGYPLRTSQYNDQTLTNATTNQVLYLLGTADGIYSTIQTTTSLGSPISGVTVVVERQFSGVWTIVEQGVSGTDGASTFWI</sequence>
<reference evidence="1" key="1">
    <citation type="journal article" date="2014" name="Front. Microbiol.">
        <title>High frequency of phylogenetically diverse reductive dehalogenase-homologous genes in deep subseafloor sedimentary metagenomes.</title>
        <authorList>
            <person name="Kawai M."/>
            <person name="Futagami T."/>
            <person name="Toyoda A."/>
            <person name="Takaki Y."/>
            <person name="Nishi S."/>
            <person name="Hori S."/>
            <person name="Arai W."/>
            <person name="Tsubouchi T."/>
            <person name="Morono Y."/>
            <person name="Uchiyama I."/>
            <person name="Ito T."/>
            <person name="Fujiyama A."/>
            <person name="Inagaki F."/>
            <person name="Takami H."/>
        </authorList>
    </citation>
    <scope>NUCLEOTIDE SEQUENCE</scope>
    <source>
        <strain evidence="1">Expedition CK06-06</strain>
    </source>
</reference>
<proteinExistence type="predicted"/>
<accession>X1BMJ6</accession>